<keyword evidence="5" id="KW-1185">Reference proteome</keyword>
<dbReference type="InterPro" id="IPR044068">
    <property type="entry name" value="CB"/>
</dbReference>
<dbReference type="PROSITE" id="PS51900">
    <property type="entry name" value="CB"/>
    <property type="match status" value="1"/>
</dbReference>
<protein>
    <submittedName>
        <fullName evidence="4">Tyrosine recombinase slr0733</fullName>
    </submittedName>
</protein>
<evidence type="ECO:0000313" key="4">
    <source>
        <dbReference type="EMBL" id="KAI2654632.1"/>
    </source>
</evidence>
<evidence type="ECO:0000313" key="5">
    <source>
        <dbReference type="Proteomes" id="UP000830375"/>
    </source>
</evidence>
<dbReference type="Gene3D" id="1.10.150.130">
    <property type="match status" value="1"/>
</dbReference>
<dbReference type="PANTHER" id="PTHR33066:SF2">
    <property type="entry name" value="FILAGGRIN-2-LIKE"/>
    <property type="match status" value="1"/>
</dbReference>
<organism evidence="4 5">
    <name type="scientific">Labeo rohita</name>
    <name type="common">Indian major carp</name>
    <name type="synonym">Cyprinus rohita</name>
    <dbReference type="NCBI Taxonomy" id="84645"/>
    <lineage>
        <taxon>Eukaryota</taxon>
        <taxon>Metazoa</taxon>
        <taxon>Chordata</taxon>
        <taxon>Craniata</taxon>
        <taxon>Vertebrata</taxon>
        <taxon>Euteleostomi</taxon>
        <taxon>Actinopterygii</taxon>
        <taxon>Neopterygii</taxon>
        <taxon>Teleostei</taxon>
        <taxon>Ostariophysi</taxon>
        <taxon>Cypriniformes</taxon>
        <taxon>Cyprinidae</taxon>
        <taxon>Labeoninae</taxon>
        <taxon>Labeonini</taxon>
        <taxon>Labeo</taxon>
    </lineage>
</organism>
<proteinExistence type="predicted"/>
<dbReference type="InterPro" id="IPR010998">
    <property type="entry name" value="Integrase_recombinase_N"/>
</dbReference>
<name>A0ABQ8LVG4_LABRO</name>
<reference evidence="4 5" key="1">
    <citation type="submission" date="2022-01" db="EMBL/GenBank/DDBJ databases">
        <title>A high-quality chromosome-level genome assembly of rohu carp, Labeo rohita.</title>
        <authorList>
            <person name="Arick M.A. II"/>
            <person name="Hsu C.-Y."/>
            <person name="Magbanua Z."/>
            <person name="Pechanova O."/>
            <person name="Grover C."/>
            <person name="Miller E."/>
            <person name="Thrash A."/>
            <person name="Ezzel L."/>
            <person name="Alam S."/>
            <person name="Benzie J."/>
            <person name="Hamilton M."/>
            <person name="Karsi A."/>
            <person name="Lawrence M.L."/>
            <person name="Peterson D.G."/>
        </authorList>
    </citation>
    <scope>NUCLEOTIDE SEQUENCE [LARGE SCALE GENOMIC DNA]</scope>
    <source>
        <strain evidence="5">BAU-BD-2019</strain>
        <tissue evidence="4">Blood</tissue>
    </source>
</reference>
<dbReference type="SUPFAM" id="SSF47823">
    <property type="entry name" value="lambda integrase-like, N-terminal domain"/>
    <property type="match status" value="1"/>
</dbReference>
<comment type="caution">
    <text evidence="4">The sequence shown here is derived from an EMBL/GenBank/DDBJ whole genome shotgun (WGS) entry which is preliminary data.</text>
</comment>
<dbReference type="EMBL" id="JACTAM010000017">
    <property type="protein sequence ID" value="KAI2654632.1"/>
    <property type="molecule type" value="Genomic_DNA"/>
</dbReference>
<evidence type="ECO:0000256" key="2">
    <source>
        <dbReference type="SAM" id="MobiDB-lite"/>
    </source>
</evidence>
<evidence type="ECO:0000259" key="3">
    <source>
        <dbReference type="PROSITE" id="PS51900"/>
    </source>
</evidence>
<evidence type="ECO:0000256" key="1">
    <source>
        <dbReference type="ARBA" id="ARBA00023125"/>
    </source>
</evidence>
<feature type="region of interest" description="Disordered" evidence="2">
    <location>
        <begin position="261"/>
        <end position="302"/>
    </location>
</feature>
<gene>
    <name evidence="4" type="ORF">H4Q32_011402</name>
</gene>
<dbReference type="PANTHER" id="PTHR33066">
    <property type="entry name" value="INTEGRASE_SAM-LIKE_N DOMAIN-CONTAINING PROTEIN"/>
    <property type="match status" value="1"/>
</dbReference>
<sequence length="559" mass="60278">MAPWHTPDWRFPAVSPPVQPVVRPGLSSGRSPSGTSLQASCGLHGCLFHGLGCCMQRASSLGLLDRTSTAMAYQLPRIVGCASCAASLLTDAAPQARACSYRQHCDRSLYQPPRWSSLLSHVTTRPPSAPVESDVAEIATCPSHSRRTQPCSRPALTAVHPSWRMATPPPGSPADLEPFRRSPDRSVCFPQILALPAVLLPQRGSPRQGCAGTQLASRAQVRLSPSKPPCTDTVQDQGGRGAGSAGCAILAHPDLVSRPRFPCGSPSLEDPFEERPSFSGDGHNLAPAPRPMEPARLAPGRDASDLSGLSQAVIDTITQSRAPSTGQAYALRWGLFVDWCSSRGEDPQRCPIAVVLSFLQEKLERRLSPSTLKVYVAAIAAYHDAVDGASLGKHQLIVRFLRGARKVNPPRPHLVPSWDLSIALQGLREVPFEPLAAPDCTGLHLQAFSVDEACLEFGPGDSHVILRPRPGYVPKVPTTPFHDQVVNLQALPLEEADPASALLCPVRALRVYVDRTQHFRHTEQLFVCFGGQQKGNAVSKQRLAHWVVDAISLSYQNQG</sequence>
<feature type="domain" description="Core-binding (CB)" evidence="3">
    <location>
        <begin position="304"/>
        <end position="387"/>
    </location>
</feature>
<dbReference type="Proteomes" id="UP000830375">
    <property type="component" value="Unassembled WGS sequence"/>
</dbReference>
<keyword evidence="1" id="KW-0238">DNA-binding</keyword>
<feature type="region of interest" description="Disordered" evidence="2">
    <location>
        <begin position="219"/>
        <end position="238"/>
    </location>
</feature>
<accession>A0ABQ8LVG4</accession>